<proteinExistence type="predicted"/>
<evidence type="ECO:0000256" key="1">
    <source>
        <dbReference type="SAM" id="MobiDB-lite"/>
    </source>
</evidence>
<accession>A0AAV7LAQ7</accession>
<organism evidence="2 3">
    <name type="scientific">Pleurodeles waltl</name>
    <name type="common">Iberian ribbed newt</name>
    <dbReference type="NCBI Taxonomy" id="8319"/>
    <lineage>
        <taxon>Eukaryota</taxon>
        <taxon>Metazoa</taxon>
        <taxon>Chordata</taxon>
        <taxon>Craniata</taxon>
        <taxon>Vertebrata</taxon>
        <taxon>Euteleostomi</taxon>
        <taxon>Amphibia</taxon>
        <taxon>Batrachia</taxon>
        <taxon>Caudata</taxon>
        <taxon>Salamandroidea</taxon>
        <taxon>Salamandridae</taxon>
        <taxon>Pleurodelinae</taxon>
        <taxon>Pleurodeles</taxon>
    </lineage>
</organism>
<dbReference type="EMBL" id="JANPWB010000015">
    <property type="protein sequence ID" value="KAJ1088193.1"/>
    <property type="molecule type" value="Genomic_DNA"/>
</dbReference>
<dbReference type="Proteomes" id="UP001066276">
    <property type="component" value="Chromosome 11"/>
</dbReference>
<gene>
    <name evidence="2" type="ORF">NDU88_001352</name>
</gene>
<comment type="caution">
    <text evidence="2">The sequence shown here is derived from an EMBL/GenBank/DDBJ whole genome shotgun (WGS) entry which is preliminary data.</text>
</comment>
<keyword evidence="3" id="KW-1185">Reference proteome</keyword>
<name>A0AAV7LAQ7_PLEWA</name>
<feature type="region of interest" description="Disordered" evidence="1">
    <location>
        <begin position="19"/>
        <end position="48"/>
    </location>
</feature>
<protein>
    <submittedName>
        <fullName evidence="2">Uncharacterized protein</fullName>
    </submittedName>
</protein>
<evidence type="ECO:0000313" key="3">
    <source>
        <dbReference type="Proteomes" id="UP001066276"/>
    </source>
</evidence>
<evidence type="ECO:0000313" key="2">
    <source>
        <dbReference type="EMBL" id="KAJ1088193.1"/>
    </source>
</evidence>
<reference evidence="2" key="1">
    <citation type="journal article" date="2022" name="bioRxiv">
        <title>Sequencing and chromosome-scale assembly of the giantPleurodeles waltlgenome.</title>
        <authorList>
            <person name="Brown T."/>
            <person name="Elewa A."/>
            <person name="Iarovenko S."/>
            <person name="Subramanian E."/>
            <person name="Araus A.J."/>
            <person name="Petzold A."/>
            <person name="Susuki M."/>
            <person name="Suzuki K.-i.T."/>
            <person name="Hayashi T."/>
            <person name="Toyoda A."/>
            <person name="Oliveira C."/>
            <person name="Osipova E."/>
            <person name="Leigh N.D."/>
            <person name="Simon A."/>
            <person name="Yun M.H."/>
        </authorList>
    </citation>
    <scope>NUCLEOTIDE SEQUENCE</scope>
    <source>
        <strain evidence="2">20211129_DDA</strain>
        <tissue evidence="2">Liver</tissue>
    </source>
</reference>
<sequence length="104" mass="10956">MGPRTLNFLLGLQRAELLARDGGGGSGTRQTSEERQEHAQGSGGPAACKGPRWGCGERPCCGGGERGCSGRKEARDAKLRLVRPGGVGCEDFAETLEVRSAWAR</sequence>
<dbReference type="AlphaFoldDB" id="A0AAV7LAQ7"/>